<dbReference type="SUPFAM" id="SSF54909">
    <property type="entry name" value="Dimeric alpha+beta barrel"/>
    <property type="match status" value="1"/>
</dbReference>
<evidence type="ECO:0000313" key="1">
    <source>
        <dbReference type="EMBL" id="KAF7527641.1"/>
    </source>
</evidence>
<evidence type="ECO:0008006" key="3">
    <source>
        <dbReference type="Google" id="ProtNLM"/>
    </source>
</evidence>
<comment type="caution">
    <text evidence="1">The sequence shown here is derived from an EMBL/GenBank/DDBJ whole genome shotgun (WGS) entry which is preliminary data.</text>
</comment>
<proteinExistence type="predicted"/>
<dbReference type="Gene3D" id="3.30.70.100">
    <property type="match status" value="1"/>
</dbReference>
<name>A0A9P5GMP3_PENCR</name>
<dbReference type="OrthoDB" id="4892971at2759"/>
<keyword evidence="2" id="KW-1185">Reference proteome</keyword>
<accession>A0A9P5GMP3</accession>
<gene>
    <name evidence="1" type="ORF">PCG10_002605</name>
</gene>
<reference evidence="1" key="1">
    <citation type="submission" date="2020-02" db="EMBL/GenBank/DDBJ databases">
        <authorList>
            <person name="Lichtner F.J."/>
        </authorList>
    </citation>
    <scope>NUCLEOTIDE SEQUENCE</scope>
    <source>
        <strain evidence="1">G10</strain>
    </source>
</reference>
<organism evidence="1 2">
    <name type="scientific">Penicillium crustosum</name>
    <name type="common">Blue mold fungus</name>
    <dbReference type="NCBI Taxonomy" id="36656"/>
    <lineage>
        <taxon>Eukaryota</taxon>
        <taxon>Fungi</taxon>
        <taxon>Dikarya</taxon>
        <taxon>Ascomycota</taxon>
        <taxon>Pezizomycotina</taxon>
        <taxon>Eurotiomycetes</taxon>
        <taxon>Eurotiomycetidae</taxon>
        <taxon>Eurotiales</taxon>
        <taxon>Aspergillaceae</taxon>
        <taxon>Penicillium</taxon>
    </lineage>
</organism>
<dbReference type="InterPro" id="IPR011008">
    <property type="entry name" value="Dimeric_a/b-barrel"/>
</dbReference>
<sequence length="115" mass="13023">MPITVTILYPNVDNLQLDIQKYLDSHMPKVVELMGPYGLKAIRAVSLQPPRSQDMGRGYALQVQLDWDSLAQFQHGYEMTSEVLMADIDSFSNTKPLIMTGDVILERQVQAVRLD</sequence>
<protein>
    <recommendedName>
        <fullName evidence="3">EthD domain-containing protein</fullName>
    </recommendedName>
</protein>
<evidence type="ECO:0000313" key="2">
    <source>
        <dbReference type="Proteomes" id="UP000701341"/>
    </source>
</evidence>
<dbReference type="EMBL" id="JAAOZQ010000015">
    <property type="protein sequence ID" value="KAF7527641.1"/>
    <property type="molecule type" value="Genomic_DNA"/>
</dbReference>
<dbReference type="Proteomes" id="UP000701341">
    <property type="component" value="Unassembled WGS sequence"/>
</dbReference>
<dbReference type="AlphaFoldDB" id="A0A9P5GMP3"/>